<dbReference type="RefSeq" id="WP_219799437.1">
    <property type="nucleotide sequence ID" value="NZ_CP080095.1"/>
</dbReference>
<reference evidence="2 3" key="1">
    <citation type="submission" date="2021-07" db="EMBL/GenBank/DDBJ databases">
        <title>Paraburkholderia edwinii protects Aspergillus sp. from phenazines by acting as a toxin sponge.</title>
        <authorList>
            <person name="Dahlstrom K.M."/>
            <person name="Newman D.K."/>
        </authorList>
    </citation>
    <scope>NUCLEOTIDE SEQUENCE [LARGE SCALE GENOMIC DNA]</scope>
    <source>
        <strain evidence="2 3">Pe01</strain>
    </source>
</reference>
<evidence type="ECO:0000313" key="3">
    <source>
        <dbReference type="Proteomes" id="UP000826462"/>
    </source>
</evidence>
<dbReference type="EMBL" id="CP080095">
    <property type="protein sequence ID" value="QYD70110.1"/>
    <property type="molecule type" value="Genomic_DNA"/>
</dbReference>
<organism evidence="2 3">
    <name type="scientific">Paraburkholderia edwinii</name>
    <dbReference type="NCBI Taxonomy" id="2861782"/>
    <lineage>
        <taxon>Bacteria</taxon>
        <taxon>Pseudomonadati</taxon>
        <taxon>Pseudomonadota</taxon>
        <taxon>Betaproteobacteria</taxon>
        <taxon>Burkholderiales</taxon>
        <taxon>Burkholderiaceae</taxon>
        <taxon>Paraburkholderia</taxon>
    </lineage>
</organism>
<protein>
    <recommendedName>
        <fullName evidence="4">Transmembrane protein</fullName>
    </recommendedName>
</protein>
<keyword evidence="1" id="KW-0472">Membrane</keyword>
<name>A0ABX8UM93_9BURK</name>
<dbReference type="Proteomes" id="UP000826462">
    <property type="component" value="Chromosome 1"/>
</dbReference>
<accession>A0ABX8UM93</accession>
<proteinExistence type="predicted"/>
<gene>
    <name evidence="2" type="ORF">KZJ38_07320</name>
</gene>
<keyword evidence="1" id="KW-0812">Transmembrane</keyword>
<feature type="transmembrane region" description="Helical" evidence="1">
    <location>
        <begin position="142"/>
        <end position="161"/>
    </location>
</feature>
<keyword evidence="1" id="KW-1133">Transmembrane helix</keyword>
<feature type="transmembrane region" description="Helical" evidence="1">
    <location>
        <begin position="105"/>
        <end position="130"/>
    </location>
</feature>
<evidence type="ECO:0000313" key="2">
    <source>
        <dbReference type="EMBL" id="QYD70110.1"/>
    </source>
</evidence>
<evidence type="ECO:0008006" key="4">
    <source>
        <dbReference type="Google" id="ProtNLM"/>
    </source>
</evidence>
<keyword evidence="3" id="KW-1185">Reference proteome</keyword>
<sequence length="192" mass="20719">MHTNIGTVTFGNYELDISAITGELASHARETRRDTASIRAGERMQQVSVTPAGSVPLRVGHKVTAYYASLRGMNNWQLVAFSDDSAHKVHDVSRSACLPGAKPRVFWLAPLAVLGIGKFSDAIFPWIAYVAATMSVSPEATAYAYVACAWGSAIASCAYLLRRSRVARKNAAQRRTSLLQFIENNAAGATRG</sequence>
<evidence type="ECO:0000256" key="1">
    <source>
        <dbReference type="SAM" id="Phobius"/>
    </source>
</evidence>